<dbReference type="CDD" id="cd07377">
    <property type="entry name" value="WHTH_GntR"/>
    <property type="match status" value="1"/>
</dbReference>
<dbReference type="PANTHER" id="PTHR43537:SF5">
    <property type="entry name" value="UXU OPERON TRANSCRIPTIONAL REGULATOR"/>
    <property type="match status" value="1"/>
</dbReference>
<dbReference type="PANTHER" id="PTHR43537">
    <property type="entry name" value="TRANSCRIPTIONAL REGULATOR, GNTR FAMILY"/>
    <property type="match status" value="1"/>
</dbReference>
<dbReference type="InterPro" id="IPR008920">
    <property type="entry name" value="TF_FadR/GntR_C"/>
</dbReference>
<dbReference type="Gene3D" id="1.20.120.530">
    <property type="entry name" value="GntR ligand-binding domain-like"/>
    <property type="match status" value="1"/>
</dbReference>
<keyword evidence="6" id="KW-1185">Reference proteome</keyword>
<dbReference type="EMBL" id="BAABFO010000006">
    <property type="protein sequence ID" value="GAA4329036.1"/>
    <property type="molecule type" value="Genomic_DNA"/>
</dbReference>
<dbReference type="SMART" id="SM00895">
    <property type="entry name" value="FCD"/>
    <property type="match status" value="1"/>
</dbReference>
<reference evidence="6" key="1">
    <citation type="journal article" date="2019" name="Int. J. Syst. Evol. Microbiol.">
        <title>The Global Catalogue of Microorganisms (GCM) 10K type strain sequencing project: providing services to taxonomists for standard genome sequencing and annotation.</title>
        <authorList>
            <consortium name="The Broad Institute Genomics Platform"/>
            <consortium name="The Broad Institute Genome Sequencing Center for Infectious Disease"/>
            <person name="Wu L."/>
            <person name="Ma J."/>
        </authorList>
    </citation>
    <scope>NUCLEOTIDE SEQUENCE [LARGE SCALE GENOMIC DNA]</scope>
    <source>
        <strain evidence="6">JCM 17666</strain>
    </source>
</reference>
<dbReference type="Pfam" id="PF07729">
    <property type="entry name" value="FCD"/>
    <property type="match status" value="1"/>
</dbReference>
<evidence type="ECO:0000256" key="3">
    <source>
        <dbReference type="ARBA" id="ARBA00023163"/>
    </source>
</evidence>
<feature type="domain" description="HTH gntR-type" evidence="4">
    <location>
        <begin position="14"/>
        <end position="82"/>
    </location>
</feature>
<dbReference type="Pfam" id="PF00392">
    <property type="entry name" value="GntR"/>
    <property type="match status" value="1"/>
</dbReference>
<evidence type="ECO:0000256" key="2">
    <source>
        <dbReference type="ARBA" id="ARBA00023125"/>
    </source>
</evidence>
<evidence type="ECO:0000259" key="4">
    <source>
        <dbReference type="PROSITE" id="PS50949"/>
    </source>
</evidence>
<evidence type="ECO:0000256" key="1">
    <source>
        <dbReference type="ARBA" id="ARBA00023015"/>
    </source>
</evidence>
<accession>A0ABP8GS69</accession>
<protein>
    <submittedName>
        <fullName evidence="5">Transcriptional regulator LldR</fullName>
    </submittedName>
</protein>
<dbReference type="PROSITE" id="PS50949">
    <property type="entry name" value="HTH_GNTR"/>
    <property type="match status" value="1"/>
</dbReference>
<evidence type="ECO:0000313" key="6">
    <source>
        <dbReference type="Proteomes" id="UP001501671"/>
    </source>
</evidence>
<evidence type="ECO:0000313" key="5">
    <source>
        <dbReference type="EMBL" id="GAA4329036.1"/>
    </source>
</evidence>
<dbReference type="InterPro" id="IPR036390">
    <property type="entry name" value="WH_DNA-bd_sf"/>
</dbReference>
<dbReference type="SUPFAM" id="SSF46785">
    <property type="entry name" value="Winged helix' DNA-binding domain"/>
    <property type="match status" value="1"/>
</dbReference>
<dbReference type="SMART" id="SM00345">
    <property type="entry name" value="HTH_GNTR"/>
    <property type="match status" value="1"/>
</dbReference>
<sequence length="242" mass="27105">MISSNPAPLSGQAGEAEKPLITKIMAFLKDRRFEPGEKLPSERYLAARFGVGRNALREAIAMLSALRVLETKANSGIYLKDTAAESSFEAIVLLSELGTTPSAREVVDMMEVRITLELDAMTRACEHRTEEDIRQLREILRQTDAVLAANGNMVELDQAFHMKLASSSHNVVLVRILHAFYLLSLQRRRVYFENVEAGRAAARQHHMLVDAIEQRNAAAAREIMQKHMGDATRYWSEILLGS</sequence>
<keyword evidence="1" id="KW-0805">Transcription regulation</keyword>
<dbReference type="RefSeq" id="WP_345247998.1">
    <property type="nucleotide sequence ID" value="NZ_BAABFO010000006.1"/>
</dbReference>
<dbReference type="InterPro" id="IPR036388">
    <property type="entry name" value="WH-like_DNA-bd_sf"/>
</dbReference>
<dbReference type="PRINTS" id="PR00035">
    <property type="entry name" value="HTHGNTR"/>
</dbReference>
<keyword evidence="3" id="KW-0804">Transcription</keyword>
<dbReference type="SUPFAM" id="SSF48008">
    <property type="entry name" value="GntR ligand-binding domain-like"/>
    <property type="match status" value="1"/>
</dbReference>
<dbReference type="Gene3D" id="1.10.10.10">
    <property type="entry name" value="Winged helix-like DNA-binding domain superfamily/Winged helix DNA-binding domain"/>
    <property type="match status" value="1"/>
</dbReference>
<gene>
    <name evidence="5" type="primary">lldR</name>
    <name evidence="5" type="ORF">GCM10023144_15420</name>
</gene>
<proteinExistence type="predicted"/>
<dbReference type="InterPro" id="IPR011711">
    <property type="entry name" value="GntR_C"/>
</dbReference>
<dbReference type="InterPro" id="IPR000524">
    <property type="entry name" value="Tscrpt_reg_HTH_GntR"/>
</dbReference>
<keyword evidence="2" id="KW-0238">DNA-binding</keyword>
<organism evidence="5 6">
    <name type="scientific">Pigmentiphaga soli</name>
    <dbReference type="NCBI Taxonomy" id="1007095"/>
    <lineage>
        <taxon>Bacteria</taxon>
        <taxon>Pseudomonadati</taxon>
        <taxon>Pseudomonadota</taxon>
        <taxon>Betaproteobacteria</taxon>
        <taxon>Burkholderiales</taxon>
        <taxon>Alcaligenaceae</taxon>
        <taxon>Pigmentiphaga</taxon>
    </lineage>
</organism>
<comment type="caution">
    <text evidence="5">The sequence shown here is derived from an EMBL/GenBank/DDBJ whole genome shotgun (WGS) entry which is preliminary data.</text>
</comment>
<dbReference type="Proteomes" id="UP001501671">
    <property type="component" value="Unassembled WGS sequence"/>
</dbReference>
<name>A0ABP8GS69_9BURK</name>